<dbReference type="GO" id="GO:0006886">
    <property type="term" value="P:intracellular protein transport"/>
    <property type="evidence" value="ECO:0007669"/>
    <property type="project" value="InterPro"/>
</dbReference>
<accession>A0A9W9ZBG5</accession>
<comment type="caution">
    <text evidence="1">The sequence shown here is derived from an EMBL/GenBank/DDBJ whole genome shotgun (WGS) entry which is preliminary data.</text>
</comment>
<reference evidence="1" key="1">
    <citation type="submission" date="2023-01" db="EMBL/GenBank/DDBJ databases">
        <title>Genome assembly of the deep-sea coral Lophelia pertusa.</title>
        <authorList>
            <person name="Herrera S."/>
            <person name="Cordes E."/>
        </authorList>
    </citation>
    <scope>NUCLEOTIDE SEQUENCE</scope>
    <source>
        <strain evidence="1">USNM1676648</strain>
        <tissue evidence="1">Polyp</tissue>
    </source>
</reference>
<dbReference type="Gene3D" id="2.130.10.10">
    <property type="entry name" value="YVTN repeat-like/Quinoprotein amine dehydrogenase"/>
    <property type="match status" value="1"/>
</dbReference>
<evidence type="ECO:0000313" key="1">
    <source>
        <dbReference type="EMBL" id="KAJ7378646.1"/>
    </source>
</evidence>
<dbReference type="PANTHER" id="PTHR22746:SF10">
    <property type="entry name" value="GUANINE NUCLEOTIDE EXCHANGE FACTOR SUBUNIT RIC1"/>
    <property type="match status" value="1"/>
</dbReference>
<dbReference type="SUPFAM" id="SSF50978">
    <property type="entry name" value="WD40 repeat-like"/>
    <property type="match status" value="1"/>
</dbReference>
<gene>
    <name evidence="1" type="primary">RIC1_3</name>
    <name evidence="1" type="ORF">OS493_021948</name>
</gene>
<organism evidence="1 2">
    <name type="scientific">Desmophyllum pertusum</name>
    <dbReference type="NCBI Taxonomy" id="174260"/>
    <lineage>
        <taxon>Eukaryota</taxon>
        <taxon>Metazoa</taxon>
        <taxon>Cnidaria</taxon>
        <taxon>Anthozoa</taxon>
        <taxon>Hexacorallia</taxon>
        <taxon>Scleractinia</taxon>
        <taxon>Caryophylliina</taxon>
        <taxon>Caryophylliidae</taxon>
        <taxon>Desmophyllum</taxon>
    </lineage>
</organism>
<sequence length="391" mass="42885">MYFPIGWPKYFSSKDVHCGELKSLKYNRDRSLLAVVSDHSVCIWNNRPRVLVVAYRRSYDALKDVGRNVSVAWKPDSTALAVTTSEGKIVFLELQRSNGVQLYVPRFSSYSRRHSSLSSQAAVPALKLVEIAIIPISGGVTSVAPRRDELFVSTGSGLLQRVNWDGLLEGDMTMSIHSIPFTNDLENARAIPLKTEGVSFRAMEYSPLLGGFAVVLADGRGGFLSAETANFECSDIIGLWARDLSSATCVTINHRYRLIAFGCTNGESLVYGFDDLTGGLQLSHRLVLSSKDYPDTIQATGGIQCLSWTPDGCAIAVAWSWACHGGLAVWSVFGSLLMCTLGGDYGTSQEAVLHNPLHIKSMGWGQKATTWQWCLQRRKVALQVTLCNFSL</sequence>
<dbReference type="EMBL" id="MU826364">
    <property type="protein sequence ID" value="KAJ7378646.1"/>
    <property type="molecule type" value="Genomic_DNA"/>
</dbReference>
<name>A0A9W9ZBG5_9CNID</name>
<proteinExistence type="predicted"/>
<dbReference type="InterPro" id="IPR036322">
    <property type="entry name" value="WD40_repeat_dom_sf"/>
</dbReference>
<dbReference type="GO" id="GO:0042147">
    <property type="term" value="P:retrograde transport, endosome to Golgi"/>
    <property type="evidence" value="ECO:0007669"/>
    <property type="project" value="TreeGrafter"/>
</dbReference>
<protein>
    <submittedName>
        <fullName evidence="1">WD40 repeat protein</fullName>
    </submittedName>
</protein>
<dbReference type="OrthoDB" id="67540at2759"/>
<dbReference type="GO" id="GO:0005829">
    <property type="term" value="C:cytosol"/>
    <property type="evidence" value="ECO:0007669"/>
    <property type="project" value="TreeGrafter"/>
</dbReference>
<dbReference type="Proteomes" id="UP001163046">
    <property type="component" value="Unassembled WGS sequence"/>
</dbReference>
<dbReference type="AlphaFoldDB" id="A0A9W9ZBG5"/>
<dbReference type="InterPro" id="IPR040096">
    <property type="entry name" value="Ric1"/>
</dbReference>
<dbReference type="InterPro" id="IPR015943">
    <property type="entry name" value="WD40/YVTN_repeat-like_dom_sf"/>
</dbReference>
<dbReference type="PANTHER" id="PTHR22746">
    <property type="entry name" value="RAB6A-GEF COMPLEX PARTNER PROTEIN 1"/>
    <property type="match status" value="1"/>
</dbReference>
<keyword evidence="2" id="KW-1185">Reference proteome</keyword>
<dbReference type="GO" id="GO:0034066">
    <property type="term" value="C:Ric1-Rgp1 guanyl-nucleotide exchange factor complex"/>
    <property type="evidence" value="ECO:0007669"/>
    <property type="project" value="InterPro"/>
</dbReference>
<dbReference type="GO" id="GO:0000139">
    <property type="term" value="C:Golgi membrane"/>
    <property type="evidence" value="ECO:0007669"/>
    <property type="project" value="TreeGrafter"/>
</dbReference>
<evidence type="ECO:0000313" key="2">
    <source>
        <dbReference type="Proteomes" id="UP001163046"/>
    </source>
</evidence>